<feature type="domain" description="ACT" evidence="2">
    <location>
        <begin position="129"/>
        <end position="202"/>
    </location>
</feature>
<name>A0A8T2QF59_CERRI</name>
<dbReference type="InterPro" id="IPR056805">
    <property type="entry name" value="ACT_ACR9/10_C"/>
</dbReference>
<proteinExistence type="predicted"/>
<dbReference type="PANTHER" id="PTHR31096">
    <property type="entry name" value="ACT DOMAIN-CONTAINING PROTEIN ACR4-RELATED"/>
    <property type="match status" value="1"/>
</dbReference>
<dbReference type="Pfam" id="PF24931">
    <property type="entry name" value="ACT_ACR9_3rd"/>
    <property type="match status" value="1"/>
</dbReference>
<evidence type="ECO:0000256" key="1">
    <source>
        <dbReference type="ARBA" id="ARBA00022737"/>
    </source>
</evidence>
<evidence type="ECO:0000313" key="4">
    <source>
        <dbReference type="Proteomes" id="UP000825935"/>
    </source>
</evidence>
<dbReference type="OMA" id="LEICIFK"/>
<dbReference type="InterPro" id="IPR002912">
    <property type="entry name" value="ACT_dom"/>
</dbReference>
<dbReference type="PANTHER" id="PTHR31096:SF65">
    <property type="entry name" value="ACT DOMAIN-CONTAINING PROTEIN ACR9"/>
    <property type="match status" value="1"/>
</dbReference>
<gene>
    <name evidence="3" type="ORF">KP509_35G018900</name>
</gene>
<dbReference type="OrthoDB" id="2019824at2759"/>
<sequence length="435" mass="48895">MVKHRRDLPCGSSRMADMGALRDESVVISLGSKLGEPNVITISCSDELGLACDLARSIFEFGLDIVRADLSTDGRWCLILLWVIPWQGLAKSIKWGLLKKRLTSACPAPPSSLILPCNRDPVPKNNVYLLQTCSEDRAGLINDLEQALWDLEIDVHKVNALTSPDGSAVDVFYLCDNEKLPSFGKRQDNVCSQIKSVLGSSQAFCKLSMAADNEFPESVDVEMFPMLPEELFRENAEEFEATSPKRDPTMPRFSINIDNSLSPSHTLLQITFSNRKGIFYDCARALKDLNLRIAYGRLSTTEKGVGDLDLFILQANGNKLVDPDKQRCLLSRLRMDMCDPIRVIIVKKGPDIELLVATTVEKNGRARPRILHDITLALKMLDICIFKADSEKITYGDRLWEIYRFLLVEKSSMSLKSDRIRNHIVERIKCLLMGK</sequence>
<dbReference type="InterPro" id="IPR056816">
    <property type="entry name" value="ACR2/9/10_N"/>
</dbReference>
<evidence type="ECO:0000259" key="2">
    <source>
        <dbReference type="PROSITE" id="PS51671"/>
    </source>
</evidence>
<dbReference type="SUPFAM" id="SSF55021">
    <property type="entry name" value="ACT-like"/>
    <property type="match status" value="1"/>
</dbReference>
<protein>
    <recommendedName>
        <fullName evidence="2">ACT domain-containing protein</fullName>
    </recommendedName>
</protein>
<reference evidence="3" key="1">
    <citation type="submission" date="2021-08" db="EMBL/GenBank/DDBJ databases">
        <title>WGS assembly of Ceratopteris richardii.</title>
        <authorList>
            <person name="Marchant D.B."/>
            <person name="Chen G."/>
            <person name="Jenkins J."/>
            <person name="Shu S."/>
            <person name="Leebens-Mack J."/>
            <person name="Grimwood J."/>
            <person name="Schmutz J."/>
            <person name="Soltis P."/>
            <person name="Soltis D."/>
            <person name="Chen Z.-H."/>
        </authorList>
    </citation>
    <scope>NUCLEOTIDE SEQUENCE</scope>
    <source>
        <strain evidence="3">Whitten #5841</strain>
        <tissue evidence="3">Leaf</tissue>
    </source>
</reference>
<dbReference type="Proteomes" id="UP000825935">
    <property type="component" value="Chromosome 35"/>
</dbReference>
<dbReference type="Pfam" id="PF24926">
    <property type="entry name" value="ACT_ACR9_C"/>
    <property type="match status" value="1"/>
</dbReference>
<dbReference type="EMBL" id="CM035440">
    <property type="protein sequence ID" value="KAH7282205.1"/>
    <property type="molecule type" value="Genomic_DNA"/>
</dbReference>
<dbReference type="InterPro" id="IPR045865">
    <property type="entry name" value="ACT-like_dom_sf"/>
</dbReference>
<evidence type="ECO:0000313" key="3">
    <source>
        <dbReference type="EMBL" id="KAH7282205.1"/>
    </source>
</evidence>
<keyword evidence="1" id="KW-0677">Repeat</keyword>
<keyword evidence="4" id="KW-1185">Reference proteome</keyword>
<dbReference type="InterPro" id="IPR040217">
    <property type="entry name" value="ACR1-12"/>
</dbReference>
<dbReference type="PROSITE" id="PS51671">
    <property type="entry name" value="ACT"/>
    <property type="match status" value="1"/>
</dbReference>
<comment type="caution">
    <text evidence="3">The sequence shown here is derived from an EMBL/GenBank/DDBJ whole genome shotgun (WGS) entry which is preliminary data.</text>
</comment>
<dbReference type="Pfam" id="PF24914">
    <property type="entry name" value="ACR10_N"/>
    <property type="match status" value="1"/>
</dbReference>
<dbReference type="AlphaFoldDB" id="A0A8T2QF59"/>
<accession>A0A8T2QF59</accession>
<organism evidence="3 4">
    <name type="scientific">Ceratopteris richardii</name>
    <name type="common">Triangle waterfern</name>
    <dbReference type="NCBI Taxonomy" id="49495"/>
    <lineage>
        <taxon>Eukaryota</taxon>
        <taxon>Viridiplantae</taxon>
        <taxon>Streptophyta</taxon>
        <taxon>Embryophyta</taxon>
        <taxon>Tracheophyta</taxon>
        <taxon>Polypodiopsida</taxon>
        <taxon>Polypodiidae</taxon>
        <taxon>Polypodiales</taxon>
        <taxon>Pteridineae</taxon>
        <taxon>Pteridaceae</taxon>
        <taxon>Parkerioideae</taxon>
        <taxon>Ceratopteris</taxon>
    </lineage>
</organism>